<dbReference type="InterPro" id="IPR036390">
    <property type="entry name" value="WH_DNA-bd_sf"/>
</dbReference>
<dbReference type="SUPFAM" id="SSF46785">
    <property type="entry name" value="Winged helix' DNA-binding domain"/>
    <property type="match status" value="1"/>
</dbReference>
<dbReference type="EMBL" id="BAAAQM010000048">
    <property type="protein sequence ID" value="GAA1992536.1"/>
    <property type="molecule type" value="Genomic_DNA"/>
</dbReference>
<dbReference type="PANTHER" id="PTHR33164">
    <property type="entry name" value="TRANSCRIPTIONAL REGULATOR, MARR FAMILY"/>
    <property type="match status" value="1"/>
</dbReference>
<evidence type="ECO:0000259" key="1">
    <source>
        <dbReference type="PROSITE" id="PS50995"/>
    </source>
</evidence>
<dbReference type="InterPro" id="IPR000835">
    <property type="entry name" value="HTH_MarR-typ"/>
</dbReference>
<sequence>MTESFPADAYRAHAAMQKLVLNQRDVRTAVAEATGVSFTRVRALRRLVDGPLRMSELAARLGWDKPYTTIVIDDLEQRGLVTRTVAPDDRRAKLVELTGQGRAVAITAIQILSEPAPGLARLSEDEIAVVAELLEKAAADEDD</sequence>
<keyword evidence="3" id="KW-1185">Reference proteome</keyword>
<dbReference type="Proteomes" id="UP001499854">
    <property type="component" value="Unassembled WGS sequence"/>
</dbReference>
<dbReference type="PRINTS" id="PR00598">
    <property type="entry name" value="HTHMARR"/>
</dbReference>
<dbReference type="InterPro" id="IPR039422">
    <property type="entry name" value="MarR/SlyA-like"/>
</dbReference>
<dbReference type="PANTHER" id="PTHR33164:SF99">
    <property type="entry name" value="MARR FAMILY REGULATORY PROTEIN"/>
    <property type="match status" value="1"/>
</dbReference>
<name>A0ABN2SU13_9ACTN</name>
<dbReference type="RefSeq" id="WP_344661026.1">
    <property type="nucleotide sequence ID" value="NZ_BAAAQM010000048.1"/>
</dbReference>
<dbReference type="PROSITE" id="PS50995">
    <property type="entry name" value="HTH_MARR_2"/>
    <property type="match status" value="1"/>
</dbReference>
<dbReference type="Pfam" id="PF12802">
    <property type="entry name" value="MarR_2"/>
    <property type="match status" value="1"/>
</dbReference>
<gene>
    <name evidence="2" type="ORF">GCM10009838_65410</name>
</gene>
<proteinExistence type="predicted"/>
<protein>
    <submittedName>
        <fullName evidence="2">MarR family transcriptional regulator</fullName>
    </submittedName>
</protein>
<dbReference type="SMART" id="SM00347">
    <property type="entry name" value="HTH_MARR"/>
    <property type="match status" value="1"/>
</dbReference>
<comment type="caution">
    <text evidence="2">The sequence shown here is derived from an EMBL/GenBank/DDBJ whole genome shotgun (WGS) entry which is preliminary data.</text>
</comment>
<dbReference type="Gene3D" id="1.10.10.10">
    <property type="entry name" value="Winged helix-like DNA-binding domain superfamily/Winged helix DNA-binding domain"/>
    <property type="match status" value="1"/>
</dbReference>
<dbReference type="InterPro" id="IPR036388">
    <property type="entry name" value="WH-like_DNA-bd_sf"/>
</dbReference>
<evidence type="ECO:0000313" key="3">
    <source>
        <dbReference type="Proteomes" id="UP001499854"/>
    </source>
</evidence>
<organism evidence="2 3">
    <name type="scientific">Catenulispora subtropica</name>
    <dbReference type="NCBI Taxonomy" id="450798"/>
    <lineage>
        <taxon>Bacteria</taxon>
        <taxon>Bacillati</taxon>
        <taxon>Actinomycetota</taxon>
        <taxon>Actinomycetes</taxon>
        <taxon>Catenulisporales</taxon>
        <taxon>Catenulisporaceae</taxon>
        <taxon>Catenulispora</taxon>
    </lineage>
</organism>
<feature type="domain" description="HTH marR-type" evidence="1">
    <location>
        <begin position="1"/>
        <end position="139"/>
    </location>
</feature>
<evidence type="ECO:0000313" key="2">
    <source>
        <dbReference type="EMBL" id="GAA1992536.1"/>
    </source>
</evidence>
<accession>A0ABN2SU13</accession>
<reference evidence="2 3" key="1">
    <citation type="journal article" date="2019" name="Int. J. Syst. Evol. Microbiol.">
        <title>The Global Catalogue of Microorganisms (GCM) 10K type strain sequencing project: providing services to taxonomists for standard genome sequencing and annotation.</title>
        <authorList>
            <consortium name="The Broad Institute Genomics Platform"/>
            <consortium name="The Broad Institute Genome Sequencing Center for Infectious Disease"/>
            <person name="Wu L."/>
            <person name="Ma J."/>
        </authorList>
    </citation>
    <scope>NUCLEOTIDE SEQUENCE [LARGE SCALE GENOMIC DNA]</scope>
    <source>
        <strain evidence="2 3">JCM 16013</strain>
    </source>
</reference>